<accession>A0A2G1BT48</accession>
<dbReference type="EMBL" id="JAUYVU010000012">
    <property type="protein sequence ID" value="MDP2542638.1"/>
    <property type="molecule type" value="Genomic_DNA"/>
</dbReference>
<reference evidence="3" key="2">
    <citation type="submission" date="2017-10" db="EMBL/GenBank/DDBJ databases">
        <authorList>
            <person name="Enke T.N."/>
            <person name="Cordero O.X."/>
        </authorList>
    </citation>
    <scope>NUCLEOTIDE SEQUENCE</scope>
    <source>
        <strain evidence="3">4G03</strain>
    </source>
</reference>
<evidence type="ECO:0000256" key="1">
    <source>
        <dbReference type="SAM" id="Phobius"/>
    </source>
</evidence>
<dbReference type="Proteomes" id="UP001242342">
    <property type="component" value="Unassembled WGS sequence"/>
</dbReference>
<sequence>MGHIKKEILIGIIVSLLATTCGFFIYVEYISELSISETISMIREGGVLGSVIALAAIPNLFVFWVFLKKKQDYRARGVLITTIAVALLTAFLKFF</sequence>
<keyword evidence="1" id="KW-0472">Membrane</keyword>
<comment type="caution">
    <text evidence="3">The sequence shown here is derived from an EMBL/GenBank/DDBJ whole genome shotgun (WGS) entry which is preliminary data.</text>
</comment>
<evidence type="ECO:0000313" key="4">
    <source>
        <dbReference type="Proteomes" id="UP000222163"/>
    </source>
</evidence>
<keyword evidence="5" id="KW-1185">Reference proteome</keyword>
<gene>
    <name evidence="3" type="ORF">CSC81_09070</name>
    <name evidence="2" type="ORF">Q8W23_14250</name>
</gene>
<reference evidence="2 5" key="3">
    <citation type="submission" date="2023-07" db="EMBL/GenBank/DDBJ databases">
        <title>Genome content predicts the carbon catabolic preferences of heterotrophic bacteria.</title>
        <authorList>
            <person name="Gralka M."/>
        </authorList>
    </citation>
    <scope>NUCLEOTIDE SEQUENCE [LARGE SCALE GENOMIC DNA]</scope>
    <source>
        <strain evidence="2 5">4G03</strain>
    </source>
</reference>
<accession>A0A497YRH9</accession>
<dbReference type="RefSeq" id="WP_099215446.1">
    <property type="nucleotide sequence ID" value="NZ_JAUYVU010000012.1"/>
</dbReference>
<evidence type="ECO:0000313" key="5">
    <source>
        <dbReference type="Proteomes" id="UP001242342"/>
    </source>
</evidence>
<proteinExistence type="predicted"/>
<evidence type="ECO:0000313" key="2">
    <source>
        <dbReference type="EMBL" id="MDP2542638.1"/>
    </source>
</evidence>
<evidence type="ECO:0000313" key="3">
    <source>
        <dbReference type="EMBL" id="PHN97230.1"/>
    </source>
</evidence>
<feature type="transmembrane region" description="Helical" evidence="1">
    <location>
        <begin position="47"/>
        <end position="66"/>
    </location>
</feature>
<reference evidence="3 4" key="1">
    <citation type="journal article" date="2016" name="Nat. Commun.">
        <title>Microbial interactions lead to rapid micro-scale successions on model marine particles.</title>
        <authorList>
            <person name="Datta M.S."/>
            <person name="Sliwerska E."/>
            <person name="Gore J."/>
            <person name="Polz M.F."/>
            <person name="Cordero O.X."/>
        </authorList>
    </citation>
    <scope>NUCLEOTIDE SEQUENCE [LARGE SCALE GENOMIC DNA]</scope>
    <source>
        <strain evidence="3 4">4G03</strain>
    </source>
</reference>
<name>A0A2G1BT48_9FLAO</name>
<feature type="transmembrane region" description="Helical" evidence="1">
    <location>
        <begin position="7"/>
        <end position="27"/>
    </location>
</feature>
<dbReference type="Proteomes" id="UP000222163">
    <property type="component" value="Unassembled WGS sequence"/>
</dbReference>
<organism evidence="3 4">
    <name type="scientific">Tenacibaculum discolor</name>
    <dbReference type="NCBI Taxonomy" id="361581"/>
    <lineage>
        <taxon>Bacteria</taxon>
        <taxon>Pseudomonadati</taxon>
        <taxon>Bacteroidota</taxon>
        <taxon>Flavobacteriia</taxon>
        <taxon>Flavobacteriales</taxon>
        <taxon>Flavobacteriaceae</taxon>
        <taxon>Tenacibaculum</taxon>
    </lineage>
</organism>
<keyword evidence="1" id="KW-0812">Transmembrane</keyword>
<dbReference type="EMBL" id="PDUU01000008">
    <property type="protein sequence ID" value="PHN97230.1"/>
    <property type="molecule type" value="Genomic_DNA"/>
</dbReference>
<keyword evidence="1" id="KW-1133">Transmembrane helix</keyword>
<dbReference type="AlphaFoldDB" id="A0A2G1BT48"/>
<protein>
    <submittedName>
        <fullName evidence="3">Uncharacterized protein</fullName>
    </submittedName>
</protein>
<feature type="transmembrane region" description="Helical" evidence="1">
    <location>
        <begin position="78"/>
        <end position="94"/>
    </location>
</feature>